<comment type="catalytic activity">
    <reaction evidence="1 9">
        <text>a 1-acyl-sn-glycero-3-phosphate + an acyl-CoA = a 1,2-diacyl-sn-glycero-3-phosphate + CoA</text>
        <dbReference type="Rhea" id="RHEA:19709"/>
        <dbReference type="ChEBI" id="CHEBI:57287"/>
        <dbReference type="ChEBI" id="CHEBI:57970"/>
        <dbReference type="ChEBI" id="CHEBI:58342"/>
        <dbReference type="ChEBI" id="CHEBI:58608"/>
        <dbReference type="EC" id="2.3.1.51"/>
    </reaction>
</comment>
<dbReference type="EC" id="2.3.1.51" evidence="5 9"/>
<evidence type="ECO:0000259" key="10">
    <source>
        <dbReference type="SMART" id="SM00563"/>
    </source>
</evidence>
<reference evidence="11 12" key="1">
    <citation type="submission" date="2020-10" db="EMBL/GenBank/DDBJ databases">
        <title>Complete genome sequence of a novel Pseudomonas fluorescens strain isolated from the flower of kumarahou (Pomaderris kumeraho).</title>
        <authorList>
            <person name="Summers M.C."/>
            <person name="Nowak V."/>
            <person name="Fairhurst M.J."/>
            <person name="Owen J.G."/>
            <person name="Gerth M.L."/>
            <person name="Patrick W.M."/>
        </authorList>
    </citation>
    <scope>NUCLEOTIDE SEQUENCE [LARGE SCALE GENOMIC DNA]</scope>
    <source>
        <strain evidence="11 12">KF1</strain>
    </source>
</reference>
<dbReference type="SUPFAM" id="SSF69593">
    <property type="entry name" value="Glycerol-3-phosphate (1)-acyltransferase"/>
    <property type="match status" value="1"/>
</dbReference>
<dbReference type="GO" id="GO:0003841">
    <property type="term" value="F:1-acylglycerol-3-phosphate O-acyltransferase activity"/>
    <property type="evidence" value="ECO:0007669"/>
    <property type="project" value="UniProtKB-UniRule"/>
</dbReference>
<comment type="similarity">
    <text evidence="4 9">Belongs to the 1-acyl-sn-glycerol-3-phosphate acyltransferase family.</text>
</comment>
<evidence type="ECO:0000256" key="3">
    <source>
        <dbReference type="ARBA" id="ARBA00005189"/>
    </source>
</evidence>
<comment type="pathway">
    <text evidence="2">Phospholipid metabolism; CDP-diacylglycerol biosynthesis; CDP-diacylglycerol from sn-glycerol 3-phosphate: step 2/3.</text>
</comment>
<evidence type="ECO:0000256" key="2">
    <source>
        <dbReference type="ARBA" id="ARBA00004728"/>
    </source>
</evidence>
<proteinExistence type="inferred from homology"/>
<keyword evidence="8 9" id="KW-0012">Acyltransferase</keyword>
<protein>
    <recommendedName>
        <fullName evidence="6 9">1-acyl-sn-glycerol-3-phosphate acyltransferase</fullName>
        <ecNumber evidence="5 9">2.3.1.51</ecNumber>
    </recommendedName>
</protein>
<dbReference type="AlphaFoldDB" id="A0A1B3CQP4"/>
<gene>
    <name evidence="11" type="ORF">IM720_12805</name>
</gene>
<feature type="domain" description="Phospholipid/glycerol acyltransferase" evidence="10">
    <location>
        <begin position="67"/>
        <end position="182"/>
    </location>
</feature>
<dbReference type="InterPro" id="IPR004552">
    <property type="entry name" value="AGP_acyltrans"/>
</dbReference>
<dbReference type="GO" id="GO:0016024">
    <property type="term" value="P:CDP-diacylglycerol biosynthetic process"/>
    <property type="evidence" value="ECO:0007669"/>
    <property type="project" value="UniProtKB-UniPathway"/>
</dbReference>
<comment type="domain">
    <text evidence="9">The HXXXXD motif is essential for acyltransferase activity and may constitute the binding site for the phosphate moiety of the glycerol-3-phosphate.</text>
</comment>
<comment type="pathway">
    <text evidence="3">Lipid metabolism.</text>
</comment>
<dbReference type="UniPathway" id="UPA00557">
    <property type="reaction ID" value="UER00613"/>
</dbReference>
<dbReference type="Pfam" id="PF01553">
    <property type="entry name" value="Acyltransferase"/>
    <property type="match status" value="1"/>
</dbReference>
<keyword evidence="9" id="KW-0594">Phospholipid biosynthesis</keyword>
<evidence type="ECO:0000256" key="6">
    <source>
        <dbReference type="ARBA" id="ARBA00016139"/>
    </source>
</evidence>
<dbReference type="PANTHER" id="PTHR10434:SF11">
    <property type="entry name" value="1-ACYL-SN-GLYCEROL-3-PHOSPHATE ACYLTRANSFERASE"/>
    <property type="match status" value="1"/>
</dbReference>
<dbReference type="CDD" id="cd07989">
    <property type="entry name" value="LPLAT_AGPAT-like"/>
    <property type="match status" value="1"/>
</dbReference>
<dbReference type="EMBL" id="CP063233">
    <property type="protein sequence ID" value="QOU07561.1"/>
    <property type="molecule type" value="Genomic_DNA"/>
</dbReference>
<dbReference type="InterPro" id="IPR002123">
    <property type="entry name" value="Plipid/glycerol_acylTrfase"/>
</dbReference>
<accession>A0A1B3CQP4</accession>
<sequence>MIALARGLLVLVLIVLSFPFLCLYMLINPSKNRNLYVACRAYAVINKIFSVRVDVRGFDSIPTTRPYIYVANHQCNYDVLIVAQALNPGTVIVGKKSLKWLPLVGQLYWLTGSLFIDRNSPRASIQSLRKIAKRVVADNTSLWIFPEGTRNHGGQMLPFKTGAFRIAKDMGVGIIPVTISPAVNHIAYNALRSTHVSIVAHPPIEADEVAAMSAKQLANHAREIINNALPVVQP</sequence>
<evidence type="ECO:0000256" key="8">
    <source>
        <dbReference type="ARBA" id="ARBA00023315"/>
    </source>
</evidence>
<dbReference type="OrthoDB" id="5290997at2"/>
<keyword evidence="9" id="KW-0444">Lipid biosynthesis</keyword>
<evidence type="ECO:0000256" key="7">
    <source>
        <dbReference type="ARBA" id="ARBA00022679"/>
    </source>
</evidence>
<evidence type="ECO:0000256" key="4">
    <source>
        <dbReference type="ARBA" id="ARBA00008655"/>
    </source>
</evidence>
<keyword evidence="9" id="KW-1208">Phospholipid metabolism</keyword>
<evidence type="ECO:0000256" key="1">
    <source>
        <dbReference type="ARBA" id="ARBA00001141"/>
    </source>
</evidence>
<dbReference type="GO" id="GO:0006654">
    <property type="term" value="P:phosphatidic acid biosynthetic process"/>
    <property type="evidence" value="ECO:0007669"/>
    <property type="project" value="TreeGrafter"/>
</dbReference>
<dbReference type="SMART" id="SM00563">
    <property type="entry name" value="PlsC"/>
    <property type="match status" value="1"/>
</dbReference>
<dbReference type="PANTHER" id="PTHR10434">
    <property type="entry name" value="1-ACYL-SN-GLYCEROL-3-PHOSPHATE ACYLTRANSFERASE"/>
    <property type="match status" value="1"/>
</dbReference>
<keyword evidence="9" id="KW-0443">Lipid metabolism</keyword>
<dbReference type="RefSeq" id="WP_024074752.1">
    <property type="nucleotide sequence ID" value="NZ_CP015637.1"/>
</dbReference>
<evidence type="ECO:0000256" key="5">
    <source>
        <dbReference type="ARBA" id="ARBA00013211"/>
    </source>
</evidence>
<dbReference type="Proteomes" id="UP000593833">
    <property type="component" value="Chromosome"/>
</dbReference>
<dbReference type="NCBIfam" id="TIGR00530">
    <property type="entry name" value="AGP_acyltrn"/>
    <property type="match status" value="1"/>
</dbReference>
<keyword evidence="7 9" id="KW-0808">Transferase</keyword>
<name>A0A1B3CQP4_PSEFL</name>
<organism evidence="11 12">
    <name type="scientific">Pseudomonas fluorescens</name>
    <dbReference type="NCBI Taxonomy" id="294"/>
    <lineage>
        <taxon>Bacteria</taxon>
        <taxon>Pseudomonadati</taxon>
        <taxon>Pseudomonadota</taxon>
        <taxon>Gammaproteobacteria</taxon>
        <taxon>Pseudomonadales</taxon>
        <taxon>Pseudomonadaceae</taxon>
        <taxon>Pseudomonas</taxon>
    </lineage>
</organism>
<evidence type="ECO:0000313" key="12">
    <source>
        <dbReference type="Proteomes" id="UP000593833"/>
    </source>
</evidence>
<dbReference type="GO" id="GO:0005886">
    <property type="term" value="C:plasma membrane"/>
    <property type="evidence" value="ECO:0007669"/>
    <property type="project" value="TreeGrafter"/>
</dbReference>
<evidence type="ECO:0000256" key="9">
    <source>
        <dbReference type="RuleBase" id="RU361267"/>
    </source>
</evidence>
<evidence type="ECO:0000313" key="11">
    <source>
        <dbReference type="EMBL" id="QOU07561.1"/>
    </source>
</evidence>